<evidence type="ECO:0000313" key="2">
    <source>
        <dbReference type="EMBL" id="KAK0962659.1"/>
    </source>
</evidence>
<feature type="region of interest" description="Disordered" evidence="1">
    <location>
        <begin position="55"/>
        <end position="127"/>
    </location>
</feature>
<dbReference type="EMBL" id="JAUJLE010000290">
    <property type="protein sequence ID" value="KAK0962659.1"/>
    <property type="molecule type" value="Genomic_DNA"/>
</dbReference>
<dbReference type="AlphaFoldDB" id="A0A4V5N719"/>
<evidence type="ECO:0000313" key="3">
    <source>
        <dbReference type="EMBL" id="TKA37249.1"/>
    </source>
</evidence>
<dbReference type="Proteomes" id="UP001175353">
    <property type="component" value="Unassembled WGS sequence"/>
</dbReference>
<evidence type="ECO:0000313" key="4">
    <source>
        <dbReference type="Proteomes" id="UP000310066"/>
    </source>
</evidence>
<dbReference type="Proteomes" id="UP000310066">
    <property type="component" value="Unassembled WGS sequence"/>
</dbReference>
<feature type="compositionally biased region" description="Basic and acidic residues" evidence="1">
    <location>
        <begin position="80"/>
        <end position="89"/>
    </location>
</feature>
<evidence type="ECO:0000313" key="5">
    <source>
        <dbReference type="Proteomes" id="UP001175353"/>
    </source>
</evidence>
<protein>
    <submittedName>
        <fullName evidence="3">Uncharacterized protein</fullName>
    </submittedName>
</protein>
<gene>
    <name evidence="3" type="ORF">B0A54_11234</name>
    <name evidence="2" type="ORF">LTR91_019352</name>
</gene>
<sequence length="127" mass="13575">MPTGQGNRNPWSDGEKLSVLFQIIEKAGTIPWDNIKLPADRTLLAAKKMINNEREKVTAMNNGEAPASATKKRAAGGAKVDGESPEKKPKQARKTTKKGTTPVEGASAEEGGEEKVKAELADNEGFD</sequence>
<organism evidence="3 4">
    <name type="scientific">Friedmanniomyces endolithicus</name>
    <dbReference type="NCBI Taxonomy" id="329885"/>
    <lineage>
        <taxon>Eukaryota</taxon>
        <taxon>Fungi</taxon>
        <taxon>Dikarya</taxon>
        <taxon>Ascomycota</taxon>
        <taxon>Pezizomycotina</taxon>
        <taxon>Dothideomycetes</taxon>
        <taxon>Dothideomycetidae</taxon>
        <taxon>Mycosphaerellales</taxon>
        <taxon>Teratosphaeriaceae</taxon>
        <taxon>Friedmanniomyces</taxon>
    </lineage>
</organism>
<name>A0A4V5N719_9PEZI</name>
<dbReference type="OrthoDB" id="5371646at2759"/>
<reference evidence="2" key="2">
    <citation type="submission" date="2023-06" db="EMBL/GenBank/DDBJ databases">
        <title>Black Yeasts Isolated from many extreme environments.</title>
        <authorList>
            <person name="Coleine C."/>
            <person name="Stajich J.E."/>
            <person name="Selbmann L."/>
        </authorList>
    </citation>
    <scope>NUCLEOTIDE SEQUENCE</scope>
    <source>
        <strain evidence="2">CCFEE 5200</strain>
    </source>
</reference>
<proteinExistence type="predicted"/>
<reference evidence="3 4" key="1">
    <citation type="submission" date="2017-03" db="EMBL/GenBank/DDBJ databases">
        <title>Genomes of endolithic fungi from Antarctica.</title>
        <authorList>
            <person name="Coleine C."/>
            <person name="Masonjones S."/>
            <person name="Stajich J.E."/>
        </authorList>
    </citation>
    <scope>NUCLEOTIDE SEQUENCE [LARGE SCALE GENOMIC DNA]</scope>
    <source>
        <strain evidence="3 4">CCFEE 5311</strain>
    </source>
</reference>
<evidence type="ECO:0000256" key="1">
    <source>
        <dbReference type="SAM" id="MobiDB-lite"/>
    </source>
</evidence>
<accession>A0A4V5N719</accession>
<keyword evidence="5" id="KW-1185">Reference proteome</keyword>
<comment type="caution">
    <text evidence="3">The sequence shown here is derived from an EMBL/GenBank/DDBJ whole genome shotgun (WGS) entry which is preliminary data.</text>
</comment>
<dbReference type="EMBL" id="NAJP01000053">
    <property type="protein sequence ID" value="TKA37249.1"/>
    <property type="molecule type" value="Genomic_DNA"/>
</dbReference>